<dbReference type="Proteomes" id="UP000232188">
    <property type="component" value="Unassembled WGS sequence"/>
</dbReference>
<evidence type="ECO:0000313" key="4">
    <source>
        <dbReference type="Proteomes" id="UP000232188"/>
    </source>
</evidence>
<organism evidence="1 4">
    <name type="scientific">Leptospira adleri</name>
    <dbReference type="NCBI Taxonomy" id="2023186"/>
    <lineage>
        <taxon>Bacteria</taxon>
        <taxon>Pseudomonadati</taxon>
        <taxon>Spirochaetota</taxon>
        <taxon>Spirochaetia</taxon>
        <taxon>Leptospirales</taxon>
        <taxon>Leptospiraceae</taxon>
        <taxon>Leptospira</taxon>
    </lineage>
</organism>
<evidence type="ECO:0000313" key="3">
    <source>
        <dbReference type="Proteomes" id="UP000232149"/>
    </source>
</evidence>
<reference evidence="3 4" key="1">
    <citation type="submission" date="2017-07" db="EMBL/GenBank/DDBJ databases">
        <title>Leptospira spp. isolated from tropical soils.</title>
        <authorList>
            <person name="Thibeaux R."/>
            <person name="Iraola G."/>
            <person name="Ferres I."/>
            <person name="Bierque E."/>
            <person name="Girault D."/>
            <person name="Soupe-Gilbert M.-E."/>
            <person name="Picardeau M."/>
            <person name="Goarant C."/>
        </authorList>
    </citation>
    <scope>NUCLEOTIDE SEQUENCE [LARGE SCALE GENOMIC DNA]</scope>
    <source>
        <strain evidence="1 4">FH2-B-C1</strain>
        <strain evidence="2 3">FH2-B-D1</strain>
    </source>
</reference>
<dbReference type="Proteomes" id="UP000232149">
    <property type="component" value="Unassembled WGS sequence"/>
</dbReference>
<dbReference type="EMBL" id="NPDU01000032">
    <property type="protein sequence ID" value="PJZ61425.1"/>
    <property type="molecule type" value="Genomic_DNA"/>
</dbReference>
<protein>
    <submittedName>
        <fullName evidence="1">Uncharacterized protein</fullName>
    </submittedName>
</protein>
<accession>A0A2M9YT93</accession>
<evidence type="ECO:0000313" key="1">
    <source>
        <dbReference type="EMBL" id="PJZ54762.1"/>
    </source>
</evidence>
<evidence type="ECO:0000313" key="2">
    <source>
        <dbReference type="EMBL" id="PJZ61425.1"/>
    </source>
</evidence>
<keyword evidence="3" id="KW-1185">Reference proteome</keyword>
<gene>
    <name evidence="2" type="ORF">CH376_13065</name>
    <name evidence="1" type="ORF">CH380_03340</name>
</gene>
<dbReference type="EMBL" id="NPDV01000002">
    <property type="protein sequence ID" value="PJZ54762.1"/>
    <property type="molecule type" value="Genomic_DNA"/>
</dbReference>
<comment type="caution">
    <text evidence="1">The sequence shown here is derived from an EMBL/GenBank/DDBJ whole genome shotgun (WGS) entry which is preliminary data.</text>
</comment>
<proteinExistence type="predicted"/>
<dbReference type="AlphaFoldDB" id="A0A2M9YT93"/>
<name>A0A2M9YT93_9LEPT</name>
<sequence length="60" mass="7021">MLFSCESFVIVPTEFSLKTFPPLSDLIPKRRFGEKRITKICEIRLEGEKRKKELGLSHKI</sequence>